<dbReference type="NCBIfam" id="TIGR00147">
    <property type="entry name" value="YegS/Rv2252/BmrU family lipid kinase"/>
    <property type="match status" value="1"/>
</dbReference>
<evidence type="ECO:0000256" key="10">
    <source>
        <dbReference type="ARBA" id="ARBA00023209"/>
    </source>
</evidence>
<keyword evidence="10" id="KW-0594">Phospholipid biosynthesis</keyword>
<evidence type="ECO:0000256" key="1">
    <source>
        <dbReference type="ARBA" id="ARBA00001946"/>
    </source>
</evidence>
<dbReference type="SUPFAM" id="SSF111331">
    <property type="entry name" value="NAD kinase/diacylglycerol kinase-like"/>
    <property type="match status" value="1"/>
</dbReference>
<dbReference type="PANTHER" id="PTHR12358">
    <property type="entry name" value="SPHINGOSINE KINASE"/>
    <property type="match status" value="1"/>
</dbReference>
<evidence type="ECO:0000256" key="8">
    <source>
        <dbReference type="ARBA" id="ARBA00022842"/>
    </source>
</evidence>
<gene>
    <name evidence="13" type="ORF">ACFFU1_17690</name>
</gene>
<evidence type="ECO:0000259" key="12">
    <source>
        <dbReference type="PROSITE" id="PS50146"/>
    </source>
</evidence>
<name>A0ABV5H631_9FLAO</name>
<dbReference type="EC" id="2.7.1.-" evidence="13"/>
<dbReference type="Pfam" id="PF00781">
    <property type="entry name" value="DAGK_cat"/>
    <property type="match status" value="1"/>
</dbReference>
<dbReference type="Gene3D" id="3.40.50.10330">
    <property type="entry name" value="Probable inorganic polyphosphate/atp-NAD kinase, domain 1"/>
    <property type="match status" value="1"/>
</dbReference>
<dbReference type="GO" id="GO:0016301">
    <property type="term" value="F:kinase activity"/>
    <property type="evidence" value="ECO:0007669"/>
    <property type="project" value="UniProtKB-KW"/>
</dbReference>
<dbReference type="Pfam" id="PF19279">
    <property type="entry name" value="YegS_C"/>
    <property type="match status" value="1"/>
</dbReference>
<keyword evidence="4" id="KW-0479">Metal-binding</keyword>
<dbReference type="InterPro" id="IPR017438">
    <property type="entry name" value="ATP-NAD_kinase_N"/>
</dbReference>
<evidence type="ECO:0000256" key="9">
    <source>
        <dbReference type="ARBA" id="ARBA00023098"/>
    </source>
</evidence>
<dbReference type="InterPro" id="IPR005218">
    <property type="entry name" value="Diacylglycerol/lipid_kinase"/>
</dbReference>
<dbReference type="InterPro" id="IPR001206">
    <property type="entry name" value="Diacylglycerol_kinase_cat_dom"/>
</dbReference>
<evidence type="ECO:0000256" key="7">
    <source>
        <dbReference type="ARBA" id="ARBA00022840"/>
    </source>
</evidence>
<evidence type="ECO:0000313" key="13">
    <source>
        <dbReference type="EMBL" id="MFB9106745.1"/>
    </source>
</evidence>
<dbReference type="PROSITE" id="PS50146">
    <property type="entry name" value="DAGK"/>
    <property type="match status" value="1"/>
</dbReference>
<keyword evidence="2" id="KW-0444">Lipid biosynthesis</keyword>
<dbReference type="Proteomes" id="UP001589590">
    <property type="component" value="Unassembled WGS sequence"/>
</dbReference>
<sequence length="293" mass="32418">MTQIHFIVNPISGNGKHRLSEAFLEDFFDVNHYTLKVKFSNHRGHAITLTKASIADGANIIVACGGDGTINEVASTLVGKNIPLGIIPVGSGNGLASNLNIPQDINKAINIILKNAQTWIDVGCLNNQYFFSNMGFGFDGNVIKNYEASEHRTLYCYLKASIKSFRNYNKKETISVKINDKDVLINPFLIFISNSNEMGYNVSLTPKASLQDGLLDVVIVPQISKAKMLLFCLSMLFRKPDFFKESSCFQTKSFKIKRIEGDCFETQIDGEFLKIETVSVAISVKSKALVVIA</sequence>
<dbReference type="InterPro" id="IPR016064">
    <property type="entry name" value="NAD/diacylglycerol_kinase_sf"/>
</dbReference>
<dbReference type="InterPro" id="IPR050187">
    <property type="entry name" value="Lipid_Phosphate_FormReg"/>
</dbReference>
<protein>
    <submittedName>
        <fullName evidence="13">Diacylglycerol/lipid kinase family protein</fullName>
        <ecNumber evidence="13">2.7.1.-</ecNumber>
    </submittedName>
</protein>
<accession>A0ABV5H631</accession>
<keyword evidence="7" id="KW-0067">ATP-binding</keyword>
<dbReference type="InterPro" id="IPR045540">
    <property type="entry name" value="YegS/DAGK_C"/>
</dbReference>
<dbReference type="EMBL" id="JBHMFA010000033">
    <property type="protein sequence ID" value="MFB9106745.1"/>
    <property type="molecule type" value="Genomic_DNA"/>
</dbReference>
<evidence type="ECO:0000256" key="2">
    <source>
        <dbReference type="ARBA" id="ARBA00022516"/>
    </source>
</evidence>
<evidence type="ECO:0000256" key="3">
    <source>
        <dbReference type="ARBA" id="ARBA00022679"/>
    </source>
</evidence>
<keyword evidence="6 13" id="KW-0418">Kinase</keyword>
<keyword evidence="8" id="KW-0460">Magnesium</keyword>
<evidence type="ECO:0000256" key="11">
    <source>
        <dbReference type="ARBA" id="ARBA00023264"/>
    </source>
</evidence>
<comment type="caution">
    <text evidence="13">The sequence shown here is derived from an EMBL/GenBank/DDBJ whole genome shotgun (WGS) entry which is preliminary data.</text>
</comment>
<dbReference type="Gene3D" id="2.60.200.40">
    <property type="match status" value="1"/>
</dbReference>
<evidence type="ECO:0000256" key="4">
    <source>
        <dbReference type="ARBA" id="ARBA00022723"/>
    </source>
</evidence>
<dbReference type="SMART" id="SM00046">
    <property type="entry name" value="DAGKc"/>
    <property type="match status" value="1"/>
</dbReference>
<evidence type="ECO:0000313" key="14">
    <source>
        <dbReference type="Proteomes" id="UP001589590"/>
    </source>
</evidence>
<evidence type="ECO:0000256" key="6">
    <source>
        <dbReference type="ARBA" id="ARBA00022777"/>
    </source>
</evidence>
<evidence type="ECO:0000256" key="5">
    <source>
        <dbReference type="ARBA" id="ARBA00022741"/>
    </source>
</evidence>
<keyword evidence="5" id="KW-0547">Nucleotide-binding</keyword>
<dbReference type="RefSeq" id="WP_290267561.1">
    <property type="nucleotide sequence ID" value="NZ_JAUFQP010000001.1"/>
</dbReference>
<reference evidence="13 14" key="1">
    <citation type="submission" date="2024-09" db="EMBL/GenBank/DDBJ databases">
        <authorList>
            <person name="Sun Q."/>
            <person name="Mori K."/>
        </authorList>
    </citation>
    <scope>NUCLEOTIDE SEQUENCE [LARGE SCALE GENOMIC DNA]</scope>
    <source>
        <strain evidence="13 14">CECT 8300</strain>
    </source>
</reference>
<proteinExistence type="predicted"/>
<keyword evidence="9" id="KW-0443">Lipid metabolism</keyword>
<keyword evidence="3 13" id="KW-0808">Transferase</keyword>
<keyword evidence="11" id="KW-1208">Phospholipid metabolism</keyword>
<keyword evidence="14" id="KW-1185">Reference proteome</keyword>
<comment type="cofactor">
    <cofactor evidence="1">
        <name>Mg(2+)</name>
        <dbReference type="ChEBI" id="CHEBI:18420"/>
    </cofactor>
</comment>
<feature type="domain" description="DAGKc" evidence="12">
    <location>
        <begin position="1"/>
        <end position="129"/>
    </location>
</feature>
<dbReference type="PANTHER" id="PTHR12358:SF106">
    <property type="entry name" value="LIPID KINASE YEGS"/>
    <property type="match status" value="1"/>
</dbReference>
<organism evidence="13 14">
    <name type="scientific">Algibacter miyuki</name>
    <dbReference type="NCBI Taxonomy" id="1306933"/>
    <lineage>
        <taxon>Bacteria</taxon>
        <taxon>Pseudomonadati</taxon>
        <taxon>Bacteroidota</taxon>
        <taxon>Flavobacteriia</taxon>
        <taxon>Flavobacteriales</taxon>
        <taxon>Flavobacteriaceae</taxon>
        <taxon>Algibacter</taxon>
    </lineage>
</organism>